<feature type="active site" description="Proton donor/acceptor" evidence="9">
    <location>
        <position position="137"/>
    </location>
</feature>
<evidence type="ECO:0000256" key="3">
    <source>
        <dbReference type="ARBA" id="ARBA00012371"/>
    </source>
</evidence>
<dbReference type="InterPro" id="IPR028614">
    <property type="entry name" value="GDP_fucose/colitose_synth"/>
</dbReference>
<dbReference type="CDD" id="cd05239">
    <property type="entry name" value="GDP_FS_SDR_e"/>
    <property type="match status" value="1"/>
</dbReference>
<dbReference type="InterPro" id="IPR001509">
    <property type="entry name" value="Epimerase_deHydtase"/>
</dbReference>
<dbReference type="AlphaFoldDB" id="H2BV85"/>
<feature type="domain" description="NAD-dependent epimerase/dehydratase" evidence="11">
    <location>
        <begin position="7"/>
        <end position="196"/>
    </location>
</feature>
<feature type="binding site" evidence="9">
    <location>
        <position position="331"/>
    </location>
    <ligand>
        <name>substrate</name>
    </ligand>
</feature>
<dbReference type="GO" id="GO:0016853">
    <property type="term" value="F:isomerase activity"/>
    <property type="evidence" value="ECO:0007669"/>
    <property type="project" value="UniProtKB-KW"/>
</dbReference>
<feature type="binding site" evidence="9">
    <location>
        <position position="141"/>
    </location>
    <ligand>
        <name>NADP(+)</name>
        <dbReference type="ChEBI" id="CHEBI:58349"/>
    </ligand>
</feature>
<evidence type="ECO:0000313" key="13">
    <source>
        <dbReference type="Proteomes" id="UP000003844"/>
    </source>
</evidence>
<evidence type="ECO:0000256" key="9">
    <source>
        <dbReference type="HAMAP-Rule" id="MF_00956"/>
    </source>
</evidence>
<dbReference type="eggNOG" id="COG0451">
    <property type="taxonomic scope" value="Bacteria"/>
</dbReference>
<feature type="binding site" evidence="9">
    <location>
        <begin position="106"/>
        <end position="109"/>
    </location>
    <ligand>
        <name>NADP(+)</name>
        <dbReference type="ChEBI" id="CHEBI:58349"/>
    </ligand>
</feature>
<protein>
    <recommendedName>
        <fullName evidence="3 9">GDP-L-fucose synthase</fullName>
        <ecNumber evidence="3 9">1.1.1.271</ecNumber>
    </recommendedName>
    <alternativeName>
        <fullName evidence="9">GDP-4-keto-6-deoxy-D-mannose-3,5-epimerase-4-reductase</fullName>
    </alternativeName>
</protein>
<feature type="binding site" evidence="9">
    <location>
        <position position="264"/>
    </location>
    <ligand>
        <name>substrate</name>
    </ligand>
</feature>
<feature type="site" description="Important for catalytic activity" evidence="9">
    <location>
        <position position="108"/>
    </location>
</feature>
<dbReference type="SUPFAM" id="SSF51735">
    <property type="entry name" value="NAD(P)-binding Rossmann-fold domains"/>
    <property type="match status" value="1"/>
</dbReference>
<feature type="compositionally biased region" description="Basic and acidic residues" evidence="10">
    <location>
        <begin position="226"/>
        <end position="260"/>
    </location>
</feature>
<evidence type="ECO:0000259" key="11">
    <source>
        <dbReference type="Pfam" id="PF01370"/>
    </source>
</evidence>
<evidence type="ECO:0000256" key="1">
    <source>
        <dbReference type="ARBA" id="ARBA00004883"/>
    </source>
</evidence>
<feature type="compositionally biased region" description="Low complexity" evidence="10">
    <location>
        <begin position="213"/>
        <end position="225"/>
    </location>
</feature>
<sequence>MEKDSKIYIAGHTGMVGSAIARNLKAKGYSNFVFKTSKELDLINQQAVASFFENEQPEYVFLAAAKVGGIEANNTYRAQFLYENLMIQNNVIHQSYVHGVKKLLFLASSCIYPKLSPQPIKEEYLLDGKLEPTNEPYSIAKIAGVKMCENYNRQYGCDFISVMPTNLYGPNDNYDLETAHVLPALLRKFHEAKLREEKMDKSNPKPPVPLSPLSPLSLPKCGSEPVESRSEPVESRSEPVESRSEPVEPRSEPVEPRSEPVELWGTGTPMREFLHVDDLAEACFHLMQTYHGNTSVNIGTGKDISIKELADVIRKNVGYKGEIIWNRAKPDGTPRKLLDVSLIHSLGWEHSIGLEEGIREVYNNKFLS</sequence>
<accession>H2BV85</accession>
<dbReference type="HAMAP" id="MF_00956">
    <property type="entry name" value="GDP_fucose_synth"/>
    <property type="match status" value="1"/>
</dbReference>
<name>H2BV85_GILLR</name>
<feature type="site" description="Important for catalytic activity" evidence="9">
    <location>
        <position position="110"/>
    </location>
</feature>
<comment type="function">
    <text evidence="9">Catalyzes the two-step NADP-dependent conversion of GDP-4-dehydro-6-deoxy-D-mannose to GDP-fucose, involving an epimerase and a reductase reaction.</text>
</comment>
<comment type="pathway">
    <text evidence="1 9">Nucleotide-sugar biosynthesis; GDP-L-fucose biosynthesis via de novo pathway; GDP-L-fucose from GDP-alpha-D-mannose: step 2/2.</text>
</comment>
<dbReference type="PANTHER" id="PTHR43238">
    <property type="entry name" value="GDP-L-FUCOSE SYNTHASE"/>
    <property type="match status" value="1"/>
</dbReference>
<evidence type="ECO:0000256" key="4">
    <source>
        <dbReference type="ARBA" id="ARBA00022857"/>
    </source>
</evidence>
<dbReference type="Gene3D" id="3.40.50.720">
    <property type="entry name" value="NAD(P)-binding Rossmann-like Domain"/>
    <property type="match status" value="2"/>
</dbReference>
<evidence type="ECO:0000256" key="2">
    <source>
        <dbReference type="ARBA" id="ARBA00005959"/>
    </source>
</evidence>
<dbReference type="GO" id="GO:0070401">
    <property type="term" value="F:NADP+ binding"/>
    <property type="evidence" value="ECO:0007669"/>
    <property type="project" value="UniProtKB-UniRule"/>
</dbReference>
<evidence type="ECO:0000256" key="8">
    <source>
        <dbReference type="ARBA" id="ARBA00051935"/>
    </source>
</evidence>
<keyword evidence="4 9" id="KW-0521">NADP</keyword>
<organism evidence="12 13">
    <name type="scientific">Gillisia limnaea (strain DSM 15749 / LMG 21470 / R-8282)</name>
    <dbReference type="NCBI Taxonomy" id="865937"/>
    <lineage>
        <taxon>Bacteria</taxon>
        <taxon>Pseudomonadati</taxon>
        <taxon>Bacteroidota</taxon>
        <taxon>Flavobacteriia</taxon>
        <taxon>Flavobacteriales</taxon>
        <taxon>Flavobacteriaceae</taxon>
        <taxon>Gillisia</taxon>
    </lineage>
</organism>
<evidence type="ECO:0000256" key="10">
    <source>
        <dbReference type="SAM" id="MobiDB-lite"/>
    </source>
</evidence>
<feature type="region of interest" description="Disordered" evidence="10">
    <location>
        <begin position="196"/>
        <end position="263"/>
    </location>
</feature>
<dbReference type="EMBL" id="JH594606">
    <property type="protein sequence ID" value="EHQ01750.1"/>
    <property type="molecule type" value="Genomic_DNA"/>
</dbReference>
<dbReference type="HOGENOM" id="CLU_007383_18_0_10"/>
<keyword evidence="6 9" id="KW-0413">Isomerase</keyword>
<comment type="similarity">
    <text evidence="2 9">Belongs to the NAD(P)-dependent epimerase/dehydratase family. Fucose synthase subfamily.</text>
</comment>
<dbReference type="OrthoDB" id="9811425at2"/>
<dbReference type="RefSeq" id="WP_006988072.1">
    <property type="nucleotide sequence ID" value="NZ_JH594606.1"/>
</dbReference>
<comment type="catalytic activity">
    <reaction evidence="8 9">
        <text>GDP-beta-L-fucose + NADP(+) = GDP-4-dehydro-alpha-D-rhamnose + NADPH + H(+)</text>
        <dbReference type="Rhea" id="RHEA:18885"/>
        <dbReference type="ChEBI" id="CHEBI:15378"/>
        <dbReference type="ChEBI" id="CHEBI:57273"/>
        <dbReference type="ChEBI" id="CHEBI:57783"/>
        <dbReference type="ChEBI" id="CHEBI:57964"/>
        <dbReference type="ChEBI" id="CHEBI:58349"/>
        <dbReference type="EC" id="1.1.1.271"/>
    </reaction>
</comment>
<dbReference type="PANTHER" id="PTHR43238:SF1">
    <property type="entry name" value="GDP-L-FUCOSE SYNTHASE"/>
    <property type="match status" value="1"/>
</dbReference>
<gene>
    <name evidence="9" type="primary">fcl</name>
    <name evidence="12" type="ORF">Gilli_1074</name>
</gene>
<feature type="binding site" evidence="9">
    <location>
        <position position="180"/>
    </location>
    <ligand>
        <name>NADP(+)</name>
        <dbReference type="ChEBI" id="CHEBI:58349"/>
    </ligand>
</feature>
<dbReference type="UniPathway" id="UPA00128">
    <property type="reaction ID" value="UER00191"/>
</dbReference>
<evidence type="ECO:0000313" key="12">
    <source>
        <dbReference type="EMBL" id="EHQ01750.1"/>
    </source>
</evidence>
<dbReference type="Pfam" id="PF01370">
    <property type="entry name" value="Epimerase"/>
    <property type="match status" value="2"/>
</dbReference>
<keyword evidence="13" id="KW-1185">Reference proteome</keyword>
<reference evidence="13" key="1">
    <citation type="journal article" date="2012" name="Stand. Genomic Sci.">
        <title>Genome sequence of the Antarctic rhodopsins-containing flavobacterium Gillisia limnaea type strain (R-8282(T)).</title>
        <authorList>
            <person name="Riedel T."/>
            <person name="Held B."/>
            <person name="Nolan M."/>
            <person name="Lucas S."/>
            <person name="Lapidus A."/>
            <person name="Tice H."/>
            <person name="Del Rio T.G."/>
            <person name="Cheng J.F."/>
            <person name="Han C."/>
            <person name="Tapia R."/>
            <person name="Goodwin L.A."/>
            <person name="Pitluck S."/>
            <person name="Liolios K."/>
            <person name="Mavromatis K."/>
            <person name="Pagani I."/>
            <person name="Ivanova N."/>
            <person name="Mikhailova N."/>
            <person name="Pati A."/>
            <person name="Chen A."/>
            <person name="Palaniappan K."/>
            <person name="Land M."/>
            <person name="Rohde M."/>
            <person name="Tindall B.J."/>
            <person name="Detter J.C."/>
            <person name="Goker M."/>
            <person name="Bristow J."/>
            <person name="Eisen J.A."/>
            <person name="Markowitz V."/>
            <person name="Hugenholtz P."/>
            <person name="Kyrpides N.C."/>
            <person name="Klenk H.P."/>
            <person name="Woyke T."/>
        </authorList>
    </citation>
    <scope>NUCLEOTIDE SEQUENCE [LARGE SCALE GENOMIC DNA]</scope>
    <source>
        <strain evidence="13">DSM 15749 / LMG 21470 / R-8282</strain>
    </source>
</reference>
<dbReference type="InterPro" id="IPR036291">
    <property type="entry name" value="NAD(P)-bd_dom_sf"/>
</dbReference>
<feature type="binding site" evidence="9">
    <location>
        <position position="188"/>
    </location>
    <ligand>
        <name>substrate</name>
    </ligand>
</feature>
<dbReference type="STRING" id="865937.Gilli_1074"/>
<dbReference type="GO" id="GO:0050577">
    <property type="term" value="F:GDP-L-fucose synthase activity"/>
    <property type="evidence" value="ECO:0007669"/>
    <property type="project" value="UniProtKB-UniRule"/>
</dbReference>
<evidence type="ECO:0000256" key="7">
    <source>
        <dbReference type="ARBA" id="ARBA00023268"/>
    </source>
</evidence>
<dbReference type="EC" id="1.1.1.271" evidence="3 9"/>
<feature type="binding site" evidence="9">
    <location>
        <begin position="11"/>
        <end position="17"/>
    </location>
    <ligand>
        <name>NADP(+)</name>
        <dbReference type="ChEBI" id="CHEBI:58349"/>
    </ligand>
</feature>
<feature type="binding site" evidence="9">
    <location>
        <begin position="164"/>
        <end position="167"/>
    </location>
    <ligand>
        <name>NADP(+)</name>
        <dbReference type="ChEBI" id="CHEBI:58349"/>
    </ligand>
</feature>
<feature type="binding site" evidence="9">
    <location>
        <position position="271"/>
    </location>
    <ligand>
        <name>substrate</name>
    </ligand>
</feature>
<evidence type="ECO:0000256" key="6">
    <source>
        <dbReference type="ARBA" id="ARBA00023235"/>
    </source>
</evidence>
<dbReference type="Proteomes" id="UP000003844">
    <property type="component" value="Unassembled WGS sequence"/>
</dbReference>
<dbReference type="FunFam" id="3.40.50.720:FF:000101">
    <property type="entry name" value="GDP-L-fucose synthase"/>
    <property type="match status" value="1"/>
</dbReference>
<feature type="domain" description="NAD-dependent epimerase/dehydratase" evidence="11">
    <location>
        <begin position="259"/>
        <end position="299"/>
    </location>
</feature>
<proteinExistence type="inferred from homology"/>
<dbReference type="GO" id="GO:0042351">
    <property type="term" value="P:'de novo' GDP-L-fucose biosynthetic process"/>
    <property type="evidence" value="ECO:0007669"/>
    <property type="project" value="UniProtKB-UniRule"/>
</dbReference>
<evidence type="ECO:0000256" key="5">
    <source>
        <dbReference type="ARBA" id="ARBA00023002"/>
    </source>
</evidence>
<keyword evidence="7 9" id="KW-0511">Multifunctional enzyme</keyword>
<keyword evidence="5 9" id="KW-0560">Oxidoreductase</keyword>